<evidence type="ECO:0000256" key="1">
    <source>
        <dbReference type="SAM" id="MobiDB-lite"/>
    </source>
</evidence>
<protein>
    <submittedName>
        <fullName evidence="2">Uncharacterized protein</fullName>
    </submittedName>
</protein>
<dbReference type="EMBL" id="BARS01018667">
    <property type="protein sequence ID" value="GAF96970.1"/>
    <property type="molecule type" value="Genomic_DNA"/>
</dbReference>
<comment type="caution">
    <text evidence="2">The sequence shown here is derived from an EMBL/GenBank/DDBJ whole genome shotgun (WGS) entry which is preliminary data.</text>
</comment>
<dbReference type="AlphaFoldDB" id="X0V8L9"/>
<organism evidence="2">
    <name type="scientific">marine sediment metagenome</name>
    <dbReference type="NCBI Taxonomy" id="412755"/>
    <lineage>
        <taxon>unclassified sequences</taxon>
        <taxon>metagenomes</taxon>
        <taxon>ecological metagenomes</taxon>
    </lineage>
</organism>
<name>X0V8L9_9ZZZZ</name>
<proteinExistence type="predicted"/>
<accession>X0V8L9</accession>
<reference evidence="2" key="1">
    <citation type="journal article" date="2014" name="Front. Microbiol.">
        <title>High frequency of phylogenetically diverse reductive dehalogenase-homologous genes in deep subseafloor sedimentary metagenomes.</title>
        <authorList>
            <person name="Kawai M."/>
            <person name="Futagami T."/>
            <person name="Toyoda A."/>
            <person name="Takaki Y."/>
            <person name="Nishi S."/>
            <person name="Hori S."/>
            <person name="Arai W."/>
            <person name="Tsubouchi T."/>
            <person name="Morono Y."/>
            <person name="Uchiyama I."/>
            <person name="Ito T."/>
            <person name="Fujiyama A."/>
            <person name="Inagaki F."/>
            <person name="Takami H."/>
        </authorList>
    </citation>
    <scope>NUCLEOTIDE SEQUENCE</scope>
    <source>
        <strain evidence="2">Expedition CK06-06</strain>
    </source>
</reference>
<evidence type="ECO:0000313" key="2">
    <source>
        <dbReference type="EMBL" id="GAF96970.1"/>
    </source>
</evidence>
<gene>
    <name evidence="2" type="ORF">S01H1_30344</name>
</gene>
<feature type="region of interest" description="Disordered" evidence="1">
    <location>
        <begin position="120"/>
        <end position="143"/>
    </location>
</feature>
<sequence>MKRFLILLLLIATTCFATERFVFLSGDSEGWVMSPQLPPPGDGYECIELITPVVGSPICEIFPGEWVNNGAWMAEHAIQPDRACYALGCNYGYAELNGTRFKGHRAGFLAALRHVLSDEAEPGGFKENDTHPQPPGSVDLPRDGWEGLTPPDIVIPREITLRTGDVLHVWLQGSAGMADIDGVIVPCFYLAWPDDEPAPPCESFGGEILVP</sequence>
<feature type="non-terminal residue" evidence="2">
    <location>
        <position position="211"/>
    </location>
</feature>